<proteinExistence type="predicted"/>
<dbReference type="RefSeq" id="WP_280876564.1">
    <property type="nucleotide sequence ID" value="NZ_JARXVH010000004.1"/>
</dbReference>
<dbReference type="SUPFAM" id="SSF54427">
    <property type="entry name" value="NTF2-like"/>
    <property type="match status" value="1"/>
</dbReference>
<dbReference type="Proteomes" id="UP001160499">
    <property type="component" value="Unassembled WGS sequence"/>
</dbReference>
<dbReference type="EMBL" id="JARXVH010000004">
    <property type="protein sequence ID" value="MDH6215581.1"/>
    <property type="molecule type" value="Genomic_DNA"/>
</dbReference>
<evidence type="ECO:0000313" key="2">
    <source>
        <dbReference type="Proteomes" id="UP001160499"/>
    </source>
</evidence>
<keyword evidence="2" id="KW-1185">Reference proteome</keyword>
<accession>A0ABT6LH15</accession>
<name>A0ABT6LH15_9ACTN</name>
<evidence type="ECO:0000313" key="1">
    <source>
        <dbReference type="EMBL" id="MDH6215581.1"/>
    </source>
</evidence>
<comment type="caution">
    <text evidence="1">The sequence shown here is derived from an EMBL/GenBank/DDBJ whole genome shotgun (WGS) entry which is preliminary data.</text>
</comment>
<protein>
    <submittedName>
        <fullName evidence="1">Ester cyclase</fullName>
    </submittedName>
</protein>
<reference evidence="1 2" key="1">
    <citation type="submission" date="2023-04" db="EMBL/GenBank/DDBJ databases">
        <title>Forest soil microbial communities from Buena Vista Peninsula, Colon Province, Panama.</title>
        <authorList>
            <person name="Bouskill N."/>
        </authorList>
    </citation>
    <scope>NUCLEOTIDE SEQUENCE [LARGE SCALE GENOMIC DNA]</scope>
    <source>
        <strain evidence="1 2">GGS1</strain>
    </source>
</reference>
<sequence length="41" mass="4558">MRVRSRRSHVFEFKDGKISRESVWLDGAAIAAQLTAPAQAT</sequence>
<organism evidence="1 2">
    <name type="scientific">Streptomyces pseudovenezuelae</name>
    <dbReference type="NCBI Taxonomy" id="67350"/>
    <lineage>
        <taxon>Bacteria</taxon>
        <taxon>Bacillati</taxon>
        <taxon>Actinomycetota</taxon>
        <taxon>Actinomycetes</taxon>
        <taxon>Kitasatosporales</taxon>
        <taxon>Streptomycetaceae</taxon>
        <taxon>Streptomyces</taxon>
        <taxon>Streptomyces aurantiacus group</taxon>
    </lineage>
</organism>
<gene>
    <name evidence="1" type="ORF">M2283_002885</name>
</gene>
<dbReference type="InterPro" id="IPR032710">
    <property type="entry name" value="NTF2-like_dom_sf"/>
</dbReference>